<dbReference type="Pfam" id="PF00002">
    <property type="entry name" value="7tm_2"/>
    <property type="match status" value="1"/>
</dbReference>
<evidence type="ECO:0000256" key="4">
    <source>
        <dbReference type="ARBA" id="ARBA00022536"/>
    </source>
</evidence>
<keyword evidence="4" id="KW-0245">EGF-like domain</keyword>
<keyword evidence="13" id="KW-0675">Receptor</keyword>
<dbReference type="PRINTS" id="PR01128">
    <property type="entry name" value="EMR1HORMONER"/>
</dbReference>
<keyword evidence="9 18" id="KW-1133">Transmembrane helix</keyword>
<feature type="region of interest" description="Disordered" evidence="17">
    <location>
        <begin position="605"/>
        <end position="642"/>
    </location>
</feature>
<keyword evidence="12" id="KW-1015">Disulfide bond</keyword>
<feature type="transmembrane region" description="Helical" evidence="18">
    <location>
        <begin position="528"/>
        <end position="547"/>
    </location>
</feature>
<dbReference type="RefSeq" id="XP_019523129.1">
    <property type="nucleotide sequence ID" value="XM_019667584.1"/>
</dbReference>
<accession>A0A8B7THB5</accession>
<comment type="subcellular location">
    <subcellularLocation>
        <location evidence="1">Cell membrane</location>
        <topology evidence="1">Multi-pass membrane protein</topology>
    </subcellularLocation>
</comment>
<evidence type="ECO:0000256" key="1">
    <source>
        <dbReference type="ARBA" id="ARBA00004651"/>
    </source>
</evidence>
<keyword evidence="3" id="KW-1003">Cell membrane</keyword>
<evidence type="ECO:0000256" key="5">
    <source>
        <dbReference type="ARBA" id="ARBA00022692"/>
    </source>
</evidence>
<dbReference type="PROSITE" id="PS50261">
    <property type="entry name" value="G_PROTEIN_RECEP_F2_4"/>
    <property type="match status" value="1"/>
</dbReference>
<keyword evidence="6 19" id="KW-0732">Signal</keyword>
<keyword evidence="5 18" id="KW-0812">Transmembrane</keyword>
<name>A0A8B7THB5_HIPAR</name>
<dbReference type="PROSITE" id="PS50221">
    <property type="entry name" value="GAIN_B"/>
    <property type="match status" value="1"/>
</dbReference>
<evidence type="ECO:0000256" key="8">
    <source>
        <dbReference type="ARBA" id="ARBA00022837"/>
    </source>
</evidence>
<organism evidence="22 23">
    <name type="scientific">Hipposideros armiger</name>
    <name type="common">Great Himalayan leaf-nosed bat</name>
    <dbReference type="NCBI Taxonomy" id="186990"/>
    <lineage>
        <taxon>Eukaryota</taxon>
        <taxon>Metazoa</taxon>
        <taxon>Chordata</taxon>
        <taxon>Craniata</taxon>
        <taxon>Vertebrata</taxon>
        <taxon>Euteleostomi</taxon>
        <taxon>Mammalia</taxon>
        <taxon>Eutheria</taxon>
        <taxon>Laurasiatheria</taxon>
        <taxon>Chiroptera</taxon>
        <taxon>Yinpterochiroptera</taxon>
        <taxon>Rhinolophoidea</taxon>
        <taxon>Hipposideridae</taxon>
        <taxon>Hipposideros</taxon>
    </lineage>
</organism>
<dbReference type="PANTHER" id="PTHR12011:SF473">
    <property type="entry name" value="ADHESION G PROTEIN-COUPLED RECEPTOR E4P-RELATED"/>
    <property type="match status" value="1"/>
</dbReference>
<dbReference type="Pfam" id="PF01825">
    <property type="entry name" value="GPS"/>
    <property type="match status" value="1"/>
</dbReference>
<comment type="similarity">
    <text evidence="2">Belongs to the G-protein coupled receptor 2 family. Adhesion G-protein coupled receptor (ADGR) subfamily.</text>
</comment>
<comment type="subunit">
    <text evidence="16">Forms a heterodimer, consisting of a large extracellular region (alpha subunit) non-covalently linked to a seven-transmembrane moiety (beta subunit).</text>
</comment>
<dbReference type="OrthoDB" id="1100386at2759"/>
<evidence type="ECO:0000256" key="18">
    <source>
        <dbReference type="SAM" id="Phobius"/>
    </source>
</evidence>
<reference evidence="23 24" key="1">
    <citation type="submission" date="2025-04" db="UniProtKB">
        <authorList>
            <consortium name="RefSeq"/>
        </authorList>
    </citation>
    <scope>IDENTIFICATION</scope>
    <source>
        <tissue evidence="23 24">Muscle</tissue>
    </source>
</reference>
<evidence type="ECO:0000313" key="23">
    <source>
        <dbReference type="RefSeq" id="XP_019523128.1"/>
    </source>
</evidence>
<dbReference type="Gene3D" id="1.20.1070.10">
    <property type="entry name" value="Rhodopsin 7-helix transmembrane proteins"/>
    <property type="match status" value="1"/>
</dbReference>
<dbReference type="RefSeq" id="XP_019523128.1">
    <property type="nucleotide sequence ID" value="XM_019667583.1"/>
</dbReference>
<dbReference type="PROSITE" id="PS01187">
    <property type="entry name" value="EGF_CA"/>
    <property type="match status" value="1"/>
</dbReference>
<dbReference type="FunFam" id="2.10.25.10:FF:000177">
    <property type="entry name" value="Adhesion G protein-coupled receptor E2"/>
    <property type="match status" value="1"/>
</dbReference>
<keyword evidence="8" id="KW-0106">Calcium</keyword>
<feature type="transmembrane region" description="Helical" evidence="18">
    <location>
        <begin position="332"/>
        <end position="358"/>
    </location>
</feature>
<dbReference type="InterPro" id="IPR049883">
    <property type="entry name" value="NOTCH1_EGF-like"/>
</dbReference>
<dbReference type="InterPro" id="IPR017981">
    <property type="entry name" value="GPCR_2-like_7TM"/>
</dbReference>
<feature type="domain" description="G-protein coupled receptors family 2 profile 2" evidence="21">
    <location>
        <begin position="333"/>
        <end position="583"/>
    </location>
</feature>
<feature type="transmembrane region" description="Helical" evidence="18">
    <location>
        <begin position="559"/>
        <end position="582"/>
    </location>
</feature>
<dbReference type="FunFam" id="1.20.1070.10:FF:000054">
    <property type="entry name" value="Adhesion G protein-coupled receptor E3"/>
    <property type="match status" value="1"/>
</dbReference>
<dbReference type="GO" id="GO:0007189">
    <property type="term" value="P:adenylate cyclase-activating G protein-coupled receptor signaling pathway"/>
    <property type="evidence" value="ECO:0007669"/>
    <property type="project" value="TreeGrafter"/>
</dbReference>
<feature type="signal peptide" evidence="19">
    <location>
        <begin position="1"/>
        <end position="23"/>
    </location>
</feature>
<dbReference type="PRINTS" id="PR00249">
    <property type="entry name" value="GPCRSECRETIN"/>
</dbReference>
<dbReference type="SUPFAM" id="SSF81321">
    <property type="entry name" value="Family A G protein-coupled receptor-like"/>
    <property type="match status" value="1"/>
</dbReference>
<dbReference type="InterPro" id="IPR000203">
    <property type="entry name" value="GPS"/>
</dbReference>
<dbReference type="InterPro" id="IPR017983">
    <property type="entry name" value="GPCR_2_secretin-like_CS"/>
</dbReference>
<dbReference type="GO" id="GO:0005886">
    <property type="term" value="C:plasma membrane"/>
    <property type="evidence" value="ECO:0007669"/>
    <property type="project" value="UniProtKB-SubCell"/>
</dbReference>
<protein>
    <submittedName>
        <fullName evidence="23 24">Adhesion G protein-coupled receptor E4-like isoform X1</fullName>
    </submittedName>
</protein>
<keyword evidence="15" id="KW-0807">Transducer</keyword>
<keyword evidence="10" id="KW-0297">G-protein coupled receptor</keyword>
<feature type="transmembrane region" description="Helical" evidence="18">
    <location>
        <begin position="443"/>
        <end position="462"/>
    </location>
</feature>
<evidence type="ECO:0000256" key="12">
    <source>
        <dbReference type="ARBA" id="ARBA00023157"/>
    </source>
</evidence>
<feature type="transmembrane region" description="Helical" evidence="18">
    <location>
        <begin position="402"/>
        <end position="423"/>
    </location>
</feature>
<dbReference type="PROSITE" id="PS00650">
    <property type="entry name" value="G_PROTEIN_RECEP_F2_2"/>
    <property type="match status" value="1"/>
</dbReference>
<dbReference type="Proteomes" id="UP000694851">
    <property type="component" value="Unplaced"/>
</dbReference>
<dbReference type="InterPro" id="IPR001740">
    <property type="entry name" value="GPCR_2_EMR1-like_rcpt"/>
</dbReference>
<dbReference type="SUPFAM" id="SSF57196">
    <property type="entry name" value="EGF/Laminin"/>
    <property type="match status" value="1"/>
</dbReference>
<evidence type="ECO:0000256" key="13">
    <source>
        <dbReference type="ARBA" id="ARBA00023170"/>
    </source>
</evidence>
<feature type="domain" description="GAIN-B" evidence="20">
    <location>
        <begin position="170"/>
        <end position="329"/>
    </location>
</feature>
<keyword evidence="11 18" id="KW-0472">Membrane</keyword>
<evidence type="ECO:0000256" key="6">
    <source>
        <dbReference type="ARBA" id="ARBA00022729"/>
    </source>
</evidence>
<keyword evidence="22" id="KW-1185">Reference proteome</keyword>
<dbReference type="InterPro" id="IPR001881">
    <property type="entry name" value="EGF-like_Ca-bd_dom"/>
</dbReference>
<evidence type="ECO:0000313" key="24">
    <source>
        <dbReference type="RefSeq" id="XP_019523129.1"/>
    </source>
</evidence>
<evidence type="ECO:0000256" key="16">
    <source>
        <dbReference type="ARBA" id="ARBA00062198"/>
    </source>
</evidence>
<dbReference type="InterPro" id="IPR057244">
    <property type="entry name" value="GAIN_B"/>
</dbReference>
<feature type="transmembrane region" description="Helical" evidence="18">
    <location>
        <begin position="482"/>
        <end position="507"/>
    </location>
</feature>
<dbReference type="GO" id="GO:0007166">
    <property type="term" value="P:cell surface receptor signaling pathway"/>
    <property type="evidence" value="ECO:0007669"/>
    <property type="project" value="InterPro"/>
</dbReference>
<evidence type="ECO:0000256" key="9">
    <source>
        <dbReference type="ARBA" id="ARBA00022989"/>
    </source>
</evidence>
<feature type="chain" id="PRO_5044664869" evidence="19">
    <location>
        <begin position="24"/>
        <end position="714"/>
    </location>
</feature>
<keyword evidence="14" id="KW-0325">Glycoprotein</keyword>
<feature type="compositionally biased region" description="Low complexity" evidence="17">
    <location>
        <begin position="606"/>
        <end position="615"/>
    </location>
</feature>
<dbReference type="KEGG" id="hai:109396047"/>
<evidence type="ECO:0000256" key="14">
    <source>
        <dbReference type="ARBA" id="ARBA00023180"/>
    </source>
</evidence>
<evidence type="ECO:0000256" key="3">
    <source>
        <dbReference type="ARBA" id="ARBA00022475"/>
    </source>
</evidence>
<dbReference type="Gene3D" id="2.10.25.10">
    <property type="entry name" value="Laminin"/>
    <property type="match status" value="2"/>
</dbReference>
<dbReference type="InterPro" id="IPR046338">
    <property type="entry name" value="GAIN_dom_sf"/>
</dbReference>
<dbReference type="AlphaFoldDB" id="A0A8B7THB5"/>
<dbReference type="Gene3D" id="2.60.220.50">
    <property type="match status" value="1"/>
</dbReference>
<evidence type="ECO:0000259" key="20">
    <source>
        <dbReference type="PROSITE" id="PS50221"/>
    </source>
</evidence>
<dbReference type="GO" id="GO:0004930">
    <property type="term" value="F:G protein-coupled receptor activity"/>
    <property type="evidence" value="ECO:0007669"/>
    <property type="project" value="UniProtKB-KW"/>
</dbReference>
<evidence type="ECO:0000259" key="21">
    <source>
        <dbReference type="PROSITE" id="PS50261"/>
    </source>
</evidence>
<sequence length="714" mass="79238">MGSRCLLLLSGLSVLLALSGSEAKNSGASCPPCPEHASCFNNTQCACKDGFQSASGRRYFLEANETCEDIDECKTGLAKCKQHSYCRNEIGHYSCSCIQDSLIFKVLSFFINLNPECNEKPVEETQMIWTNLKNNGSKEYIAKKATQLLQSVESSILNESFASPGKHEDPVLNIVYETKRCNETSEKTVLEAGNNTMDLNCTDAFKGNTGDRSTVALIAYQSLGDILNGSFFNNRRGAMEVKLNSHVVSGTIGMKEKVYLSKPVFLTFKHTQPSVVRAKHLCVSWKESEEGGSWSTEGCTHVGSTESYTKCKCFHLSSFAVLMALAPKADRALAVITYVGLSLSVLCLLLAALTFLLCKAIQNTSTSLHLQLSICLFLANLLFLTGINQTEPKVLCSIIAGVFHYLYLASFTWMLFEGLHLFLTVRNLRVANYTSTGRFKKRFMYPLGYGIPALIVAVSASVGHENYGTYTHCWLKLDKGFMWSFMGPVAIIILINLVFYFQILWILRSKLSSLNKEVSTIQDTRVMTFKAIAQLFVLGCSWGLGFFMVNEVGNTIRSIFAYMFTIINVLQGVFIFVVHCLLNHQVRMEYKKWFRGMQKGVETETTEVSHSTTHTKVNAGGCVGPADEEYGAEETEGERDEQDVAESLITVLGNGSSQRLTRTPRTTPVTTENQTAMRATVIPTESSNSKDVTTLGRQRFLSLFGYWLPGHSVH</sequence>
<keyword evidence="7" id="KW-0677">Repeat</keyword>
<evidence type="ECO:0000256" key="17">
    <source>
        <dbReference type="SAM" id="MobiDB-lite"/>
    </source>
</evidence>
<dbReference type="GeneID" id="109396047"/>
<dbReference type="PANTHER" id="PTHR12011">
    <property type="entry name" value="ADHESION G-PROTEIN COUPLED RECEPTOR"/>
    <property type="match status" value="1"/>
</dbReference>
<dbReference type="InterPro" id="IPR000832">
    <property type="entry name" value="GPCR_2_secretin-like"/>
</dbReference>
<dbReference type="InterPro" id="IPR018097">
    <property type="entry name" value="EGF_Ca-bd_CS"/>
</dbReference>
<dbReference type="Pfam" id="PF07645">
    <property type="entry name" value="EGF_CA"/>
    <property type="match status" value="1"/>
</dbReference>
<feature type="compositionally biased region" description="Acidic residues" evidence="17">
    <location>
        <begin position="626"/>
        <end position="642"/>
    </location>
</feature>
<dbReference type="FunFam" id="2.60.220.50:FF:000022">
    <property type="entry name" value="Adhesion G protein-coupled receptor E3"/>
    <property type="match status" value="1"/>
</dbReference>
<evidence type="ECO:0000313" key="22">
    <source>
        <dbReference type="Proteomes" id="UP000694851"/>
    </source>
</evidence>
<feature type="transmembrane region" description="Helical" evidence="18">
    <location>
        <begin position="370"/>
        <end position="390"/>
    </location>
</feature>
<dbReference type="GO" id="GO:0005509">
    <property type="term" value="F:calcium ion binding"/>
    <property type="evidence" value="ECO:0007669"/>
    <property type="project" value="InterPro"/>
</dbReference>
<dbReference type="SMART" id="SM00179">
    <property type="entry name" value="EGF_CA"/>
    <property type="match status" value="1"/>
</dbReference>
<evidence type="ECO:0000256" key="15">
    <source>
        <dbReference type="ARBA" id="ARBA00023224"/>
    </source>
</evidence>
<evidence type="ECO:0000256" key="10">
    <source>
        <dbReference type="ARBA" id="ARBA00023040"/>
    </source>
</evidence>
<proteinExistence type="inferred from homology"/>
<evidence type="ECO:0000256" key="11">
    <source>
        <dbReference type="ARBA" id="ARBA00023136"/>
    </source>
</evidence>
<evidence type="ECO:0000256" key="2">
    <source>
        <dbReference type="ARBA" id="ARBA00007343"/>
    </source>
</evidence>
<evidence type="ECO:0000256" key="7">
    <source>
        <dbReference type="ARBA" id="ARBA00022737"/>
    </source>
</evidence>
<gene>
    <name evidence="23 24" type="primary">LOC109396047</name>
</gene>
<evidence type="ECO:0000256" key="19">
    <source>
        <dbReference type="SAM" id="SignalP"/>
    </source>
</evidence>
<dbReference type="CDD" id="cd00054">
    <property type="entry name" value="EGF_CA"/>
    <property type="match status" value="1"/>
</dbReference>
<dbReference type="SMART" id="SM00303">
    <property type="entry name" value="GPS"/>
    <property type="match status" value="1"/>
</dbReference>